<dbReference type="InterPro" id="IPR032436">
    <property type="entry name" value="URB1_C"/>
</dbReference>
<dbReference type="EMBL" id="JAATIS010008602">
    <property type="protein sequence ID" value="KAG2457172.1"/>
    <property type="molecule type" value="Genomic_DNA"/>
</dbReference>
<evidence type="ECO:0000313" key="2">
    <source>
        <dbReference type="EMBL" id="KAG2457172.1"/>
    </source>
</evidence>
<proteinExistence type="predicted"/>
<feature type="domain" description="URB1 C-terminal" evidence="1">
    <location>
        <begin position="222"/>
        <end position="371"/>
    </location>
</feature>
<evidence type="ECO:0000313" key="3">
    <source>
        <dbReference type="Proteomes" id="UP000886611"/>
    </source>
</evidence>
<gene>
    <name evidence="2" type="primary">Urb1_0</name>
    <name evidence="2" type="ORF">GTO96_0013368</name>
</gene>
<keyword evidence="3" id="KW-1185">Reference proteome</keyword>
<dbReference type="Proteomes" id="UP000886611">
    <property type="component" value="Unassembled WGS sequence"/>
</dbReference>
<dbReference type="PANTHER" id="PTHR13500:SF0">
    <property type="entry name" value="NUCLEOLAR PRE-RIBOSOMAL-ASSOCIATED PROTEIN 1"/>
    <property type="match status" value="1"/>
</dbReference>
<dbReference type="GO" id="GO:0000463">
    <property type="term" value="P:maturation of LSU-rRNA from tricistronic rRNA transcript (SSU-rRNA, 5.8S rRNA, LSU-rRNA)"/>
    <property type="evidence" value="ECO:0007669"/>
    <property type="project" value="TreeGrafter"/>
</dbReference>
<dbReference type="GO" id="GO:0005730">
    <property type="term" value="C:nucleolus"/>
    <property type="evidence" value="ECO:0007669"/>
    <property type="project" value="TreeGrafter"/>
</dbReference>
<dbReference type="InterPro" id="IPR039844">
    <property type="entry name" value="URB1"/>
</dbReference>
<dbReference type="Pfam" id="PF16201">
    <property type="entry name" value="NopRA1"/>
    <property type="match status" value="1"/>
</dbReference>
<dbReference type="PANTHER" id="PTHR13500">
    <property type="entry name" value="NUCLEOLAR PRERIBOSOMAL-ASSOCIATED PROTEIN 1"/>
    <property type="match status" value="1"/>
</dbReference>
<name>A0A8X7WY76_POLSE</name>
<dbReference type="AlphaFoldDB" id="A0A8X7WY76"/>
<comment type="caution">
    <text evidence="2">The sequence shown here is derived from an EMBL/GenBank/DDBJ whole genome shotgun (WGS) entry which is preliminary data.</text>
</comment>
<organism evidence="2 3">
    <name type="scientific">Polypterus senegalus</name>
    <name type="common">Senegal bichir</name>
    <dbReference type="NCBI Taxonomy" id="55291"/>
    <lineage>
        <taxon>Eukaryota</taxon>
        <taxon>Metazoa</taxon>
        <taxon>Chordata</taxon>
        <taxon>Craniata</taxon>
        <taxon>Vertebrata</taxon>
        <taxon>Euteleostomi</taxon>
        <taxon>Actinopterygii</taxon>
        <taxon>Polypteriformes</taxon>
        <taxon>Polypteridae</taxon>
        <taxon>Polypterus</taxon>
    </lineage>
</organism>
<accession>A0A8X7WY76</accession>
<sequence>MDCGRLTSSLGDQREERNLEVETVVYSGFYGDVASSFLWEKGERESIIDILLTVVRRCGHVCEMSHIAVILGAYGASLSRQDQKLLLLLRCYEQNGASLAEFGVLLWGPAAVEFQKARKSLGKSIWQQPSTDQILTLLDKDKMHQTLLNFPQYRHILPQSGKDEIFKDDNIKDLDSLYDPCFLLPLFSTIVKSDSVIDCQKFVYTNALGVTIAALSSYDANLLCLLDAFKNGIRQKNSCVPFSLAVYIAKSAQQIFKPGEYMYLVINKFLLSHQYLDIKKVPGFFKMFYNSDLEHRVEREWILHLLAEGMKDRYSYEIYSSQRIFQVLLAFFSCPLSDESAKNQILDILTNAAQVTKAAYELIRDHGILGWILSILQQRYFDIQFLLPIRVATADHLFPYYSHCTTQSIYITVSEWGITAAADWKEKYQYTASSPP</sequence>
<dbReference type="GO" id="GO:0000466">
    <property type="term" value="P:maturation of 5.8S rRNA from tricistronic rRNA transcript (SSU-rRNA, 5.8S rRNA, LSU-rRNA)"/>
    <property type="evidence" value="ECO:0007669"/>
    <property type="project" value="TreeGrafter"/>
</dbReference>
<feature type="non-terminal residue" evidence="2">
    <location>
        <position position="436"/>
    </location>
</feature>
<feature type="non-terminal residue" evidence="2">
    <location>
        <position position="1"/>
    </location>
</feature>
<reference evidence="2 3" key="1">
    <citation type="journal article" date="2021" name="Cell">
        <title>Tracing the genetic footprints of vertebrate landing in non-teleost ray-finned fishes.</title>
        <authorList>
            <person name="Bi X."/>
            <person name="Wang K."/>
            <person name="Yang L."/>
            <person name="Pan H."/>
            <person name="Jiang H."/>
            <person name="Wei Q."/>
            <person name="Fang M."/>
            <person name="Yu H."/>
            <person name="Zhu C."/>
            <person name="Cai Y."/>
            <person name="He Y."/>
            <person name="Gan X."/>
            <person name="Zeng H."/>
            <person name="Yu D."/>
            <person name="Zhu Y."/>
            <person name="Jiang H."/>
            <person name="Qiu Q."/>
            <person name="Yang H."/>
            <person name="Zhang Y.E."/>
            <person name="Wang W."/>
            <person name="Zhu M."/>
            <person name="He S."/>
            <person name="Zhang G."/>
        </authorList>
    </citation>
    <scope>NUCLEOTIDE SEQUENCE [LARGE SCALE GENOMIC DNA]</scope>
    <source>
        <strain evidence="2">Bchr_013</strain>
    </source>
</reference>
<protein>
    <submittedName>
        <fullName evidence="2">NPA1P protein</fullName>
    </submittedName>
</protein>
<evidence type="ECO:0000259" key="1">
    <source>
        <dbReference type="Pfam" id="PF16201"/>
    </source>
</evidence>